<evidence type="ECO:0000256" key="8">
    <source>
        <dbReference type="ARBA" id="ARBA00023242"/>
    </source>
</evidence>
<reference evidence="11 12" key="1">
    <citation type="journal article" date="2022" name="Nat. Genet.">
        <title>Improved pea reference genome and pan-genome highlight genomic features and evolutionary characteristics.</title>
        <authorList>
            <person name="Yang T."/>
            <person name="Liu R."/>
            <person name="Luo Y."/>
            <person name="Hu S."/>
            <person name="Wang D."/>
            <person name="Wang C."/>
            <person name="Pandey M.K."/>
            <person name="Ge S."/>
            <person name="Xu Q."/>
            <person name="Li N."/>
            <person name="Li G."/>
            <person name="Huang Y."/>
            <person name="Saxena R.K."/>
            <person name="Ji Y."/>
            <person name="Li M."/>
            <person name="Yan X."/>
            <person name="He Y."/>
            <person name="Liu Y."/>
            <person name="Wang X."/>
            <person name="Xiang C."/>
            <person name="Varshney R.K."/>
            <person name="Ding H."/>
            <person name="Gao S."/>
            <person name="Zong X."/>
        </authorList>
    </citation>
    <scope>NUCLEOTIDE SEQUENCE [LARGE SCALE GENOMIC DNA]</scope>
    <source>
        <strain evidence="11 12">cv. Zhongwan 6</strain>
    </source>
</reference>
<dbReference type="InterPro" id="IPR003656">
    <property type="entry name" value="Znf_BED"/>
</dbReference>
<dbReference type="Proteomes" id="UP001058974">
    <property type="component" value="Chromosome 3"/>
</dbReference>
<gene>
    <name evidence="11" type="ORF">KIW84_030505</name>
</gene>
<evidence type="ECO:0000256" key="7">
    <source>
        <dbReference type="ARBA" id="ARBA00023163"/>
    </source>
</evidence>
<evidence type="ECO:0000313" key="12">
    <source>
        <dbReference type="Proteomes" id="UP001058974"/>
    </source>
</evidence>
<dbReference type="InterPro" id="IPR025525">
    <property type="entry name" value="hAT-like_transposase_RNase-H"/>
</dbReference>
<evidence type="ECO:0000256" key="1">
    <source>
        <dbReference type="ARBA" id="ARBA00004123"/>
    </source>
</evidence>
<keyword evidence="2" id="KW-0479">Metal-binding</keyword>
<dbReference type="InterPro" id="IPR052035">
    <property type="entry name" value="ZnF_BED_domain_contain"/>
</dbReference>
<evidence type="ECO:0000256" key="5">
    <source>
        <dbReference type="ARBA" id="ARBA00023015"/>
    </source>
</evidence>
<accession>A0A9D5AZ18</accession>
<dbReference type="Gramene" id="Psat03G0050500-T1">
    <property type="protein sequence ID" value="KAI5424341.1"/>
    <property type="gene ID" value="KIW84_030505"/>
</dbReference>
<keyword evidence="5" id="KW-0805">Transcription regulation</keyword>
<comment type="caution">
    <text evidence="11">The sequence shown here is derived from an EMBL/GenBank/DDBJ whole genome shotgun (WGS) entry which is preliminary data.</text>
</comment>
<name>A0A9D5AZ18_PEA</name>
<dbReference type="EMBL" id="JAMSHJ010000003">
    <property type="protein sequence ID" value="KAI5424341.1"/>
    <property type="molecule type" value="Genomic_DNA"/>
</dbReference>
<dbReference type="SMART" id="SM00614">
    <property type="entry name" value="ZnF_BED"/>
    <property type="match status" value="1"/>
</dbReference>
<dbReference type="SUPFAM" id="SSF57667">
    <property type="entry name" value="beta-beta-alpha zinc fingers"/>
    <property type="match status" value="1"/>
</dbReference>
<evidence type="ECO:0000256" key="3">
    <source>
        <dbReference type="ARBA" id="ARBA00022771"/>
    </source>
</evidence>
<comment type="subcellular location">
    <subcellularLocation>
        <location evidence="1">Nucleus</location>
    </subcellularLocation>
</comment>
<organism evidence="11 12">
    <name type="scientific">Pisum sativum</name>
    <name type="common">Garden pea</name>
    <name type="synonym">Lathyrus oleraceus</name>
    <dbReference type="NCBI Taxonomy" id="3888"/>
    <lineage>
        <taxon>Eukaryota</taxon>
        <taxon>Viridiplantae</taxon>
        <taxon>Streptophyta</taxon>
        <taxon>Embryophyta</taxon>
        <taxon>Tracheophyta</taxon>
        <taxon>Spermatophyta</taxon>
        <taxon>Magnoliopsida</taxon>
        <taxon>eudicotyledons</taxon>
        <taxon>Gunneridae</taxon>
        <taxon>Pentapetalae</taxon>
        <taxon>rosids</taxon>
        <taxon>fabids</taxon>
        <taxon>Fabales</taxon>
        <taxon>Fabaceae</taxon>
        <taxon>Papilionoideae</taxon>
        <taxon>50 kb inversion clade</taxon>
        <taxon>NPAAA clade</taxon>
        <taxon>Hologalegina</taxon>
        <taxon>IRL clade</taxon>
        <taxon>Fabeae</taxon>
        <taxon>Lathyrus</taxon>
    </lineage>
</organism>
<dbReference type="InterPro" id="IPR036236">
    <property type="entry name" value="Znf_C2H2_sf"/>
</dbReference>
<evidence type="ECO:0000256" key="2">
    <source>
        <dbReference type="ARBA" id="ARBA00022723"/>
    </source>
</evidence>
<dbReference type="PANTHER" id="PTHR46481">
    <property type="entry name" value="ZINC FINGER BED DOMAIN-CONTAINING PROTEIN 4"/>
    <property type="match status" value="1"/>
</dbReference>
<dbReference type="PANTHER" id="PTHR46481:SF10">
    <property type="entry name" value="ZINC FINGER BED DOMAIN-CONTAINING PROTEIN 39"/>
    <property type="match status" value="1"/>
</dbReference>
<keyword evidence="8" id="KW-0539">Nucleus</keyword>
<keyword evidence="12" id="KW-1185">Reference proteome</keyword>
<keyword evidence="7" id="KW-0804">Transcription</keyword>
<dbReference type="Pfam" id="PF02892">
    <property type="entry name" value="zf-BED"/>
    <property type="match status" value="1"/>
</dbReference>
<dbReference type="GO" id="GO:0005634">
    <property type="term" value="C:nucleus"/>
    <property type="evidence" value="ECO:0007669"/>
    <property type="project" value="UniProtKB-SubCell"/>
</dbReference>
<dbReference type="SUPFAM" id="SSF53098">
    <property type="entry name" value="Ribonuclease H-like"/>
    <property type="match status" value="1"/>
</dbReference>
<keyword evidence="4" id="KW-0862">Zinc</keyword>
<evidence type="ECO:0000256" key="4">
    <source>
        <dbReference type="ARBA" id="ARBA00022833"/>
    </source>
</evidence>
<evidence type="ECO:0000313" key="11">
    <source>
        <dbReference type="EMBL" id="KAI5424341.1"/>
    </source>
</evidence>
<dbReference type="AlphaFoldDB" id="A0A9D5AZ18"/>
<evidence type="ECO:0000256" key="6">
    <source>
        <dbReference type="ARBA" id="ARBA00023125"/>
    </source>
</evidence>
<sequence length="527" mass="60510">MVGEVHNGIYTDKTNIDVLNVDANSDDSEDESYNYDSALEVVFDNSDESEVYTGENMSYSTSLESLGDSQSPPKDGEECLNVLNPIIDLNANTNEEPLTNESTPANEVVNEENVESSDIVIQKSKRKKTSLVWDHFKKVELKNGKKWQCIHCKNNYSVVASGLTSHLMRHLKQTCHVYKKLVAQQKKLNFQPAKSKIDEKLSGPLLMNSGGKYDHERQREATAHWIMMHEHAFSIVEEEGFHFMMKCSNISYEKISRKTLKNDCIAVYEAERKKLKSTLRTKRILSFVHVPPPRRGVDITDAIFKCLKDWGIENKIFSVSVDNAHYNDRCLKELKVLILRHRKLVLDGKLFHVRCCAHILNLLVQDGIGKIAKIVEDVRESVKFINQSEARLQTFSQIVQQLKLGGKKLNLDCPTHWNSTYQMLSVAMQFKEVFPRFQDREPSYTTLPDDDDWEKVEKVSKLLEVFNVVTNIISGSEYPTANLYLAEVFRIKLVLDQAIQDESDFMKEMAKAMKGKFDKYWSQCNLC</sequence>
<feature type="domain" description="BED-type" evidence="10">
    <location>
        <begin position="127"/>
        <end position="182"/>
    </location>
</feature>
<evidence type="ECO:0000259" key="10">
    <source>
        <dbReference type="PROSITE" id="PS50808"/>
    </source>
</evidence>
<dbReference type="GO" id="GO:0009791">
    <property type="term" value="P:post-embryonic development"/>
    <property type="evidence" value="ECO:0007669"/>
    <property type="project" value="UniProtKB-ARBA"/>
</dbReference>
<dbReference type="GO" id="GO:0008270">
    <property type="term" value="F:zinc ion binding"/>
    <property type="evidence" value="ECO:0007669"/>
    <property type="project" value="UniProtKB-KW"/>
</dbReference>
<protein>
    <recommendedName>
        <fullName evidence="10">BED-type domain-containing protein</fullName>
    </recommendedName>
</protein>
<proteinExistence type="predicted"/>
<keyword evidence="3 9" id="KW-0863">Zinc-finger</keyword>
<dbReference type="GO" id="GO:0003677">
    <property type="term" value="F:DNA binding"/>
    <property type="evidence" value="ECO:0007669"/>
    <property type="project" value="UniProtKB-KW"/>
</dbReference>
<evidence type="ECO:0000256" key="9">
    <source>
        <dbReference type="PROSITE-ProRule" id="PRU00027"/>
    </source>
</evidence>
<dbReference type="PROSITE" id="PS50808">
    <property type="entry name" value="ZF_BED"/>
    <property type="match status" value="1"/>
</dbReference>
<keyword evidence="6" id="KW-0238">DNA-binding</keyword>
<dbReference type="InterPro" id="IPR012337">
    <property type="entry name" value="RNaseH-like_sf"/>
</dbReference>
<dbReference type="Pfam" id="PF14372">
    <property type="entry name" value="hAT-like_RNase-H"/>
    <property type="match status" value="1"/>
</dbReference>